<evidence type="ECO:0000259" key="9">
    <source>
        <dbReference type="Pfam" id="PF13844"/>
    </source>
</evidence>
<keyword evidence="11" id="KW-1185">Reference proteome</keyword>
<dbReference type="Proteomes" id="UP001165082">
    <property type="component" value="Unassembled WGS sequence"/>
</dbReference>
<dbReference type="SMART" id="SM00028">
    <property type="entry name" value="TPR"/>
    <property type="match status" value="5"/>
</dbReference>
<evidence type="ECO:0000313" key="10">
    <source>
        <dbReference type="EMBL" id="GMH66011.1"/>
    </source>
</evidence>
<evidence type="ECO:0000256" key="3">
    <source>
        <dbReference type="ARBA" id="ARBA00011970"/>
    </source>
</evidence>
<feature type="repeat" description="TPR" evidence="8">
    <location>
        <begin position="134"/>
        <end position="167"/>
    </location>
</feature>
<dbReference type="SUPFAM" id="SSF48452">
    <property type="entry name" value="TPR-like"/>
    <property type="match status" value="1"/>
</dbReference>
<dbReference type="OrthoDB" id="421121at2759"/>
<sequence length="505" mass="54425">MIDVLTIREYSFGGFHFNSYVLLNTTVVGGVLGGVYNTCLDEVEFLYHTNVSSLKSTVKKTITLPPLEAVEHAVTLHNDGQTASALQILSAVTQSAPNLQEGWFYLAAVQQQAGSLELSLSSYASLLALNPSHIDALNNIGKALSDLSDLPGSLSYYMRALSVDPRHVQTLVNVALSHHAGGDDASASHYHSLALSSCSPSCPLLSEVLYNYGVTLQRLGSVEDAVEMYRSAIEARNEGGGDYGEAWINLAALHHKYGNIKDAIWHYERAMVAVGGERDLRVMIMNNLGQALAQVGRVKEAKAMFDSVLGLLGPGELDERLTTAVHRWRAGKVNCDWSGLGAQAEGLVREVVSLQVDEGKDAALLPFDTLGLEMPKGKRRDVAVNHARGLSEASGRAGAPEVKRPAGKLKLSYLCYDFNDHPTAHLAEGLFLHHNRTGRLTHLSDSSAISHGRSHHAHVLIDMQGFTLGGRPEIAAGRLAPVQVSYLIFPGTSGAGFIDYVVGDR</sequence>
<dbReference type="Gene3D" id="1.25.40.10">
    <property type="entry name" value="Tetratricopeptide repeat domain"/>
    <property type="match status" value="2"/>
</dbReference>
<keyword evidence="6" id="KW-0677">Repeat</keyword>
<keyword evidence="4" id="KW-0328">Glycosyltransferase</keyword>
<dbReference type="EC" id="2.4.1.255" evidence="3"/>
<evidence type="ECO:0000256" key="5">
    <source>
        <dbReference type="ARBA" id="ARBA00022679"/>
    </source>
</evidence>
<feature type="domain" description="O-GlcNAc transferase C-terminal" evidence="9">
    <location>
        <begin position="455"/>
        <end position="505"/>
    </location>
</feature>
<dbReference type="Pfam" id="PF13432">
    <property type="entry name" value="TPR_16"/>
    <property type="match status" value="1"/>
</dbReference>
<dbReference type="PANTHER" id="PTHR44998:SF1">
    <property type="entry name" value="UDP-N-ACETYLGLUCOSAMINE--PEPTIDE N-ACETYLGLUCOSAMINYLTRANSFERASE 110 KDA SUBUNIT"/>
    <property type="match status" value="1"/>
</dbReference>
<keyword evidence="5" id="KW-0808">Transferase</keyword>
<evidence type="ECO:0000256" key="8">
    <source>
        <dbReference type="PROSITE-ProRule" id="PRU00339"/>
    </source>
</evidence>
<organism evidence="10 11">
    <name type="scientific">Triparma retinervis</name>
    <dbReference type="NCBI Taxonomy" id="2557542"/>
    <lineage>
        <taxon>Eukaryota</taxon>
        <taxon>Sar</taxon>
        <taxon>Stramenopiles</taxon>
        <taxon>Ochrophyta</taxon>
        <taxon>Bolidophyceae</taxon>
        <taxon>Parmales</taxon>
        <taxon>Triparmaceae</taxon>
        <taxon>Triparma</taxon>
    </lineage>
</organism>
<name>A0A9W7A9E2_9STRA</name>
<comment type="pathway">
    <text evidence="1">Protein modification; protein glycosylation.</text>
</comment>
<dbReference type="InterPro" id="IPR029489">
    <property type="entry name" value="OGT/SEC/SPY_C"/>
</dbReference>
<dbReference type="InterPro" id="IPR011990">
    <property type="entry name" value="TPR-like_helical_dom_sf"/>
</dbReference>
<dbReference type="InterPro" id="IPR019734">
    <property type="entry name" value="TPR_rpt"/>
</dbReference>
<evidence type="ECO:0000256" key="4">
    <source>
        <dbReference type="ARBA" id="ARBA00022676"/>
    </source>
</evidence>
<dbReference type="Pfam" id="PF13844">
    <property type="entry name" value="Glyco_transf_41"/>
    <property type="match status" value="1"/>
</dbReference>
<dbReference type="Pfam" id="PF13181">
    <property type="entry name" value="TPR_8"/>
    <property type="match status" value="1"/>
</dbReference>
<accession>A0A9W7A9E2</accession>
<evidence type="ECO:0000256" key="7">
    <source>
        <dbReference type="ARBA" id="ARBA00022803"/>
    </source>
</evidence>
<dbReference type="PROSITE" id="PS50005">
    <property type="entry name" value="TPR"/>
    <property type="match status" value="2"/>
</dbReference>
<evidence type="ECO:0000313" key="11">
    <source>
        <dbReference type="Proteomes" id="UP001165082"/>
    </source>
</evidence>
<dbReference type="GO" id="GO:0097363">
    <property type="term" value="F:protein O-acetylglucosaminyltransferase activity"/>
    <property type="evidence" value="ECO:0007669"/>
    <property type="project" value="UniProtKB-EC"/>
</dbReference>
<gene>
    <name evidence="10" type="ORF">TrRE_jg13209</name>
</gene>
<evidence type="ECO:0000256" key="6">
    <source>
        <dbReference type="ARBA" id="ARBA00022737"/>
    </source>
</evidence>
<dbReference type="AlphaFoldDB" id="A0A9W7A9E2"/>
<evidence type="ECO:0000256" key="2">
    <source>
        <dbReference type="ARBA" id="ARBA00005386"/>
    </source>
</evidence>
<proteinExistence type="inferred from homology"/>
<comment type="caution">
    <text evidence="10">The sequence shown here is derived from an EMBL/GenBank/DDBJ whole genome shotgun (WGS) entry which is preliminary data.</text>
</comment>
<reference evidence="10" key="1">
    <citation type="submission" date="2022-07" db="EMBL/GenBank/DDBJ databases">
        <title>Genome analysis of Parmales, a sister group of diatoms, reveals the evolutionary specialization of diatoms from phago-mixotrophs to photoautotrophs.</title>
        <authorList>
            <person name="Ban H."/>
            <person name="Sato S."/>
            <person name="Yoshikawa S."/>
            <person name="Kazumasa Y."/>
            <person name="Nakamura Y."/>
            <person name="Ichinomiya M."/>
            <person name="Saitoh K."/>
            <person name="Sato N."/>
            <person name="Blanc-Mathieu R."/>
            <person name="Endo H."/>
            <person name="Kuwata A."/>
            <person name="Ogata H."/>
        </authorList>
    </citation>
    <scope>NUCLEOTIDE SEQUENCE</scope>
</reference>
<dbReference type="Pfam" id="PF13374">
    <property type="entry name" value="TPR_10"/>
    <property type="match status" value="1"/>
</dbReference>
<keyword evidence="7 8" id="KW-0802">TPR repeat</keyword>
<feature type="repeat" description="TPR" evidence="8">
    <location>
        <begin position="206"/>
        <end position="239"/>
    </location>
</feature>
<comment type="similarity">
    <text evidence="2">Belongs to the glycosyltransferase 41 family. O-GlcNAc transferase subfamily.</text>
</comment>
<dbReference type="Gene3D" id="3.40.50.11380">
    <property type="match status" value="2"/>
</dbReference>
<evidence type="ECO:0000256" key="1">
    <source>
        <dbReference type="ARBA" id="ARBA00004922"/>
    </source>
</evidence>
<dbReference type="EMBL" id="BRXZ01001232">
    <property type="protein sequence ID" value="GMH66011.1"/>
    <property type="molecule type" value="Genomic_DNA"/>
</dbReference>
<dbReference type="PANTHER" id="PTHR44998">
    <property type="match status" value="1"/>
</dbReference>
<protein>
    <recommendedName>
        <fullName evidence="3">protein O-GlcNAc transferase</fullName>
        <ecNumber evidence="3">2.4.1.255</ecNumber>
    </recommendedName>
</protein>